<keyword evidence="10" id="KW-1185">Reference proteome</keyword>
<dbReference type="EMBL" id="JBHSJC010000001">
    <property type="protein sequence ID" value="MFC4828132.1"/>
    <property type="molecule type" value="Genomic_DNA"/>
</dbReference>
<proteinExistence type="predicted"/>
<reference evidence="10" key="1">
    <citation type="journal article" date="2019" name="Int. J. Syst. Evol. Microbiol.">
        <title>The Global Catalogue of Microorganisms (GCM) 10K type strain sequencing project: providing services to taxonomists for standard genome sequencing and annotation.</title>
        <authorList>
            <consortium name="The Broad Institute Genomics Platform"/>
            <consortium name="The Broad Institute Genome Sequencing Center for Infectious Disease"/>
            <person name="Wu L."/>
            <person name="Ma J."/>
        </authorList>
    </citation>
    <scope>NUCLEOTIDE SEQUENCE [LARGE SCALE GENOMIC DNA]</scope>
    <source>
        <strain evidence="10">CGMCC 1.12192</strain>
    </source>
</reference>
<evidence type="ECO:0000259" key="7">
    <source>
        <dbReference type="Pfam" id="PF09851"/>
    </source>
</evidence>
<dbReference type="Pfam" id="PF13396">
    <property type="entry name" value="PLDc_N"/>
    <property type="match status" value="1"/>
</dbReference>
<dbReference type="Proteomes" id="UP001595960">
    <property type="component" value="Unassembled WGS sequence"/>
</dbReference>
<keyword evidence="4 6" id="KW-1133">Transmembrane helix</keyword>
<evidence type="ECO:0000313" key="10">
    <source>
        <dbReference type="Proteomes" id="UP001595960"/>
    </source>
</evidence>
<feature type="transmembrane region" description="Helical" evidence="6">
    <location>
        <begin position="6"/>
        <end position="31"/>
    </location>
</feature>
<keyword evidence="2" id="KW-1003">Cell membrane</keyword>
<dbReference type="Pfam" id="PF09851">
    <property type="entry name" value="SHOCT"/>
    <property type="match status" value="1"/>
</dbReference>
<evidence type="ECO:0000256" key="5">
    <source>
        <dbReference type="ARBA" id="ARBA00023136"/>
    </source>
</evidence>
<feature type="transmembrane region" description="Helical" evidence="6">
    <location>
        <begin position="43"/>
        <end position="62"/>
    </location>
</feature>
<sequence>MDLWSWIWFFFWMFAYVAYILVLIYIIIDIFRDHELNGWLKALWLVLLLFLPWITGLVYLIARGKGMAERSARKQVEYQEYSQDEYRKISFANPADEIAKAQALRDQGVITDGEFEAIKAKALGSKF</sequence>
<dbReference type="RefSeq" id="WP_307834862.1">
    <property type="nucleotide sequence ID" value="NZ_JAFBBW010000001.1"/>
</dbReference>
<evidence type="ECO:0000256" key="1">
    <source>
        <dbReference type="ARBA" id="ARBA00004651"/>
    </source>
</evidence>
<evidence type="ECO:0000256" key="4">
    <source>
        <dbReference type="ARBA" id="ARBA00022989"/>
    </source>
</evidence>
<keyword evidence="5 6" id="KW-0472">Membrane</keyword>
<evidence type="ECO:0000259" key="8">
    <source>
        <dbReference type="Pfam" id="PF13396"/>
    </source>
</evidence>
<comment type="caution">
    <text evidence="9">The sequence shown here is derived from an EMBL/GenBank/DDBJ whole genome shotgun (WGS) entry which is preliminary data.</text>
</comment>
<organism evidence="9 10">
    <name type="scientific">Agromyces aurantiacus</name>
    <dbReference type="NCBI Taxonomy" id="165814"/>
    <lineage>
        <taxon>Bacteria</taxon>
        <taxon>Bacillati</taxon>
        <taxon>Actinomycetota</taxon>
        <taxon>Actinomycetes</taxon>
        <taxon>Micrococcales</taxon>
        <taxon>Microbacteriaceae</taxon>
        <taxon>Agromyces</taxon>
    </lineage>
</organism>
<feature type="domain" description="SHOCT" evidence="7">
    <location>
        <begin position="96"/>
        <end position="123"/>
    </location>
</feature>
<feature type="domain" description="Cardiolipin synthase N-terminal" evidence="8">
    <location>
        <begin position="22"/>
        <end position="63"/>
    </location>
</feature>
<evidence type="ECO:0000256" key="3">
    <source>
        <dbReference type="ARBA" id="ARBA00022692"/>
    </source>
</evidence>
<accession>A0ABV9R738</accession>
<gene>
    <name evidence="9" type="ORF">ACFPER_04975</name>
</gene>
<name>A0ABV9R738_9MICO</name>
<comment type="subcellular location">
    <subcellularLocation>
        <location evidence="1">Cell membrane</location>
        <topology evidence="1">Multi-pass membrane protein</topology>
    </subcellularLocation>
</comment>
<evidence type="ECO:0000256" key="2">
    <source>
        <dbReference type="ARBA" id="ARBA00022475"/>
    </source>
</evidence>
<dbReference type="InterPro" id="IPR018649">
    <property type="entry name" value="SHOCT"/>
</dbReference>
<dbReference type="InterPro" id="IPR027379">
    <property type="entry name" value="CLS_N"/>
</dbReference>
<protein>
    <submittedName>
        <fullName evidence="9">SHOCT domain-containing protein</fullName>
    </submittedName>
</protein>
<evidence type="ECO:0000256" key="6">
    <source>
        <dbReference type="SAM" id="Phobius"/>
    </source>
</evidence>
<keyword evidence="3 6" id="KW-0812">Transmembrane</keyword>
<evidence type="ECO:0000313" key="9">
    <source>
        <dbReference type="EMBL" id="MFC4828132.1"/>
    </source>
</evidence>